<dbReference type="Gene3D" id="1.10.10.10">
    <property type="entry name" value="Winged helix-like DNA-binding domain superfamily/Winged helix DNA-binding domain"/>
    <property type="match status" value="1"/>
</dbReference>
<feature type="region of interest" description="Disordered" evidence="4">
    <location>
        <begin position="530"/>
        <end position="594"/>
    </location>
</feature>
<comment type="caution">
    <text evidence="6">The sequence shown here is derived from an EMBL/GenBank/DDBJ whole genome shotgun (WGS) entry which is preliminary data.</text>
</comment>
<comment type="subcellular location">
    <subcellularLocation>
        <location evidence="3">Nucleus</location>
    </subcellularLocation>
</comment>
<dbReference type="InterPro" id="IPR036388">
    <property type="entry name" value="WH-like_DNA-bd_sf"/>
</dbReference>
<feature type="region of interest" description="Disordered" evidence="4">
    <location>
        <begin position="976"/>
        <end position="1003"/>
    </location>
</feature>
<keyword evidence="2 3" id="KW-0238">DNA-binding</keyword>
<dbReference type="GO" id="GO:0005634">
    <property type="term" value="C:nucleus"/>
    <property type="evidence" value="ECO:0007669"/>
    <property type="project" value="UniProtKB-SubCell"/>
</dbReference>
<sequence length="1248" mass="132570">MSLPLGWVPSRRQPGRSNFHPTLAASNQLCETECGQFYHHSLFAAIPGRRSVRCCVDDANRAHFLLSILWRNQKPNRQKVASAIAGIPIYYHFSQHRKGTKPMFFIERRSDPMNQPVGRRLFKPSFESDINNLSINSALSRTSVGPPQTQHDPEQGSKAVKFAESDIEQPPKAAATRKRIAPPPPLPSLAHLPPLNSGSISAALPPLSANRTPLSTSLTPTVENLQLYSPYYNTITPGDTTFFSNYWHNYWQQQNQQNCYNSLTSVQKAPDVYRQLSLDSSQHSSQSVPNPSVCSQTGNHPDCWPTPNLYQIKENSDQFSRPTPPASNCSAQSAPQFPHRSTPDPQNQSRLKSPQQKRAHSRRCSSTHLPPPANTPDKSSMEVMMESLRGPQMPSLQHSSSHLAQRRPASLQHPCASLPLNIMNSGCSMLQSGCVPQTPVSAPVAGHRPIKFEQPSGDTTPTGYQDMDSFSQGPSGVLPPPASAPLPSSQNNNSSHSRAVTPATSIANQPTFLTHQSSFTGLSERFEMKMSPQSNVGTPQPGGDVHHPLRRAQSHANSSSSGPAFKLEPLAPIPQQSQTRIGSSNGSTQSTTVPHSLQQNLGHQALMTAAVNNVGGVDSNITLWQFLLELLSTNEHNHLIQWTNTEGEFKLLDAEAVARLWGSRKGKPHMNYDKLSRALRYYYDKNIVKKVNGQKFVYRFVVPPNNQESASNSVGNMNVNTNMSTSDAVLYAMNRSNNAQPSNNSTFDESMFTSPFLNHSNTTNQNIRTSAHSVGGTSCSSIAESHEPKSNTTTNGSNNKCVSNGAGTPSPINSSCSPTGSVESSSGVSSAGTTSSNLSETLYGNLLGTAVSSAPTNSAALLHSLMPSTSTSTDRQGPSPSSTYQTQAQQQQYGSRPQSRPSSTSSTNASQQKCQSRKRKTPLDSLDVSCSTGGLGGGGPGSAFSACGPSISSGYASHSPASSIANSMASMPKINCTSAPNNSTSSCSSGLSRRGNRPQPLDLTSVNTLSSSMNGLMAAAAASAQPSPSLNTTCGGLPPISPALINFYSAAASLSAGLMQHQQMQNSPLMGHFAAALASPAAAYAAALANSVNSPIVSAAGGSSMFGGGSNLSSLSTPICHQLRTPQAPNMLAAALAASAAGHLTPQQPQQQQQHSFFQFPPTSLAANFTSNALAMAMLSPGLNSPALFNAAMALSTPSAHTKSLNGNGGMGATRSPDALKTPIGPTLRELSFENHFAQLANAMSKKC</sequence>
<dbReference type="InterPro" id="IPR000418">
    <property type="entry name" value="Ets_dom"/>
</dbReference>
<dbReference type="PROSITE" id="PS00346">
    <property type="entry name" value="ETS_DOMAIN_2"/>
    <property type="match status" value="1"/>
</dbReference>
<evidence type="ECO:0000313" key="6">
    <source>
        <dbReference type="EMBL" id="KAI1726221.1"/>
    </source>
</evidence>
<feature type="compositionally biased region" description="Low complexity" evidence="4">
    <location>
        <begin position="790"/>
        <end position="799"/>
    </location>
</feature>
<feature type="compositionally biased region" description="Polar residues" evidence="4">
    <location>
        <begin position="343"/>
        <end position="354"/>
    </location>
</feature>
<reference evidence="6" key="1">
    <citation type="submission" date="2022-01" db="EMBL/GenBank/DDBJ databases">
        <title>Genome Sequence Resource for Two Populations of Ditylenchus destructor, the Migratory Endoparasitic Phytonematode.</title>
        <authorList>
            <person name="Zhang H."/>
            <person name="Lin R."/>
            <person name="Xie B."/>
        </authorList>
    </citation>
    <scope>NUCLEOTIDE SEQUENCE</scope>
    <source>
        <strain evidence="6">BazhouSP</strain>
    </source>
</reference>
<accession>A0AAD4NH20</accession>
<dbReference type="AlphaFoldDB" id="A0AAD4NH20"/>
<dbReference type="GO" id="GO:0043565">
    <property type="term" value="F:sequence-specific DNA binding"/>
    <property type="evidence" value="ECO:0007669"/>
    <property type="project" value="InterPro"/>
</dbReference>
<feature type="compositionally biased region" description="Polar residues" evidence="4">
    <location>
        <begin position="317"/>
        <end position="335"/>
    </location>
</feature>
<feature type="region of interest" description="Disordered" evidence="4">
    <location>
        <begin position="139"/>
        <end position="158"/>
    </location>
</feature>
<feature type="region of interest" description="Disordered" evidence="4">
    <location>
        <begin position="758"/>
        <end position="835"/>
    </location>
</feature>
<evidence type="ECO:0000313" key="7">
    <source>
        <dbReference type="Proteomes" id="UP001201812"/>
    </source>
</evidence>
<feature type="compositionally biased region" description="Polar residues" evidence="4">
    <location>
        <begin position="574"/>
        <end position="594"/>
    </location>
</feature>
<evidence type="ECO:0000256" key="2">
    <source>
        <dbReference type="ARBA" id="ARBA00023125"/>
    </source>
</evidence>
<feature type="compositionally biased region" description="Polar residues" evidence="4">
    <location>
        <begin position="496"/>
        <end position="514"/>
    </location>
</feature>
<feature type="compositionally biased region" description="Polar residues" evidence="4">
    <location>
        <begin position="867"/>
        <end position="882"/>
    </location>
</feature>
<feature type="region of interest" description="Disordered" evidence="4">
    <location>
        <begin position="867"/>
        <end position="925"/>
    </location>
</feature>
<feature type="compositionally biased region" description="Low complexity" evidence="4">
    <location>
        <begin position="976"/>
        <end position="993"/>
    </location>
</feature>
<feature type="compositionally biased region" description="Polar residues" evidence="4">
    <location>
        <begin position="139"/>
        <end position="150"/>
    </location>
</feature>
<feature type="region of interest" description="Disordered" evidence="4">
    <location>
        <begin position="450"/>
        <end position="514"/>
    </location>
</feature>
<feature type="compositionally biased region" description="Polar residues" evidence="4">
    <location>
        <begin position="758"/>
        <end position="783"/>
    </location>
</feature>
<dbReference type="PANTHER" id="PTHR11849">
    <property type="entry name" value="ETS"/>
    <property type="match status" value="1"/>
</dbReference>
<feature type="region of interest" description="Disordered" evidence="4">
    <location>
        <begin position="166"/>
        <end position="194"/>
    </location>
</feature>
<feature type="compositionally biased region" description="Low complexity" evidence="4">
    <location>
        <begin position="814"/>
        <end position="835"/>
    </location>
</feature>
<dbReference type="Pfam" id="PF00178">
    <property type="entry name" value="Ets"/>
    <property type="match status" value="1"/>
</dbReference>
<dbReference type="InterPro" id="IPR046328">
    <property type="entry name" value="ETS_fam"/>
</dbReference>
<evidence type="ECO:0000259" key="5">
    <source>
        <dbReference type="PROSITE" id="PS50061"/>
    </source>
</evidence>
<proteinExistence type="inferred from homology"/>
<name>A0AAD4NH20_9BILA</name>
<dbReference type="EMBL" id="JAKKPZ010000002">
    <property type="protein sequence ID" value="KAI1726221.1"/>
    <property type="molecule type" value="Genomic_DNA"/>
</dbReference>
<dbReference type="PRINTS" id="PR00454">
    <property type="entry name" value="ETSDOMAIN"/>
</dbReference>
<dbReference type="GO" id="GO:0000981">
    <property type="term" value="F:DNA-binding transcription factor activity, RNA polymerase II-specific"/>
    <property type="evidence" value="ECO:0007669"/>
    <property type="project" value="TreeGrafter"/>
</dbReference>
<feature type="compositionally biased region" description="Polar residues" evidence="4">
    <location>
        <begin position="456"/>
        <end position="472"/>
    </location>
</feature>
<feature type="compositionally biased region" description="Polar residues" evidence="4">
    <location>
        <begin position="288"/>
        <end position="299"/>
    </location>
</feature>
<feature type="region of interest" description="Disordered" evidence="4">
    <location>
        <begin position="316"/>
        <end position="379"/>
    </location>
</feature>
<comment type="similarity">
    <text evidence="1 3">Belongs to the ETS family.</text>
</comment>
<dbReference type="Proteomes" id="UP001201812">
    <property type="component" value="Unassembled WGS sequence"/>
</dbReference>
<feature type="region of interest" description="Disordered" evidence="4">
    <location>
        <begin position="278"/>
        <end position="300"/>
    </location>
</feature>
<protein>
    <submittedName>
        <fullName evidence="6">Ets-domain-containing protein</fullName>
    </submittedName>
</protein>
<evidence type="ECO:0000256" key="4">
    <source>
        <dbReference type="SAM" id="MobiDB-lite"/>
    </source>
</evidence>
<dbReference type="PROSITE" id="PS00345">
    <property type="entry name" value="ETS_DOMAIN_1"/>
    <property type="match status" value="1"/>
</dbReference>
<feature type="compositionally biased region" description="Polar residues" evidence="4">
    <location>
        <begin position="800"/>
        <end position="813"/>
    </location>
</feature>
<evidence type="ECO:0000256" key="3">
    <source>
        <dbReference type="RuleBase" id="RU004019"/>
    </source>
</evidence>
<dbReference type="PROSITE" id="PS50061">
    <property type="entry name" value="ETS_DOMAIN_3"/>
    <property type="match status" value="1"/>
</dbReference>
<feature type="domain" description="ETS" evidence="5">
    <location>
        <begin position="621"/>
        <end position="701"/>
    </location>
</feature>
<dbReference type="SUPFAM" id="SSF46785">
    <property type="entry name" value="Winged helix' DNA-binding domain"/>
    <property type="match status" value="1"/>
</dbReference>
<evidence type="ECO:0000256" key="1">
    <source>
        <dbReference type="ARBA" id="ARBA00005562"/>
    </source>
</evidence>
<gene>
    <name evidence="6" type="ORF">DdX_02924</name>
</gene>
<dbReference type="GO" id="GO:0030154">
    <property type="term" value="P:cell differentiation"/>
    <property type="evidence" value="ECO:0007669"/>
    <property type="project" value="TreeGrafter"/>
</dbReference>
<feature type="compositionally biased region" description="Basic residues" evidence="4">
    <location>
        <begin position="355"/>
        <end position="365"/>
    </location>
</feature>
<feature type="compositionally biased region" description="Low complexity" evidence="4">
    <location>
        <begin position="485"/>
        <end position="495"/>
    </location>
</feature>
<keyword evidence="7" id="KW-1185">Reference proteome</keyword>
<dbReference type="InterPro" id="IPR036390">
    <property type="entry name" value="WH_DNA-bd_sf"/>
</dbReference>
<dbReference type="PANTHER" id="PTHR11849:SF133">
    <property type="entry name" value="ETS DOMAIN-CONTAINING PROTEIN"/>
    <property type="match status" value="1"/>
</dbReference>
<feature type="compositionally biased region" description="Low complexity" evidence="4">
    <location>
        <begin position="883"/>
        <end position="911"/>
    </location>
</feature>
<organism evidence="6 7">
    <name type="scientific">Ditylenchus destructor</name>
    <dbReference type="NCBI Taxonomy" id="166010"/>
    <lineage>
        <taxon>Eukaryota</taxon>
        <taxon>Metazoa</taxon>
        <taxon>Ecdysozoa</taxon>
        <taxon>Nematoda</taxon>
        <taxon>Chromadorea</taxon>
        <taxon>Rhabditida</taxon>
        <taxon>Tylenchina</taxon>
        <taxon>Tylenchomorpha</taxon>
        <taxon>Sphaerularioidea</taxon>
        <taxon>Anguinidae</taxon>
        <taxon>Anguininae</taxon>
        <taxon>Ditylenchus</taxon>
    </lineage>
</organism>
<dbReference type="SMART" id="SM00413">
    <property type="entry name" value="ETS"/>
    <property type="match status" value="1"/>
</dbReference>
<feature type="compositionally biased region" description="Low complexity" evidence="4">
    <location>
        <begin position="278"/>
        <end position="287"/>
    </location>
</feature>
<keyword evidence="3" id="KW-0539">Nucleus</keyword>